<protein>
    <submittedName>
        <fullName evidence="2">Uncharacterized protein</fullName>
    </submittedName>
</protein>
<dbReference type="EMBL" id="CAKKNE010000001">
    <property type="protein sequence ID" value="CAH0363938.1"/>
    <property type="molecule type" value="Genomic_DNA"/>
</dbReference>
<evidence type="ECO:0000313" key="2">
    <source>
        <dbReference type="EMBL" id="CAE0694045.1"/>
    </source>
</evidence>
<evidence type="ECO:0000313" key="4">
    <source>
        <dbReference type="Proteomes" id="UP000789595"/>
    </source>
</evidence>
<dbReference type="OrthoDB" id="10691278at2759"/>
<feature type="region of interest" description="Disordered" evidence="1">
    <location>
        <begin position="279"/>
        <end position="298"/>
    </location>
</feature>
<organism evidence="2">
    <name type="scientific">Pelagomonas calceolata</name>
    <dbReference type="NCBI Taxonomy" id="35677"/>
    <lineage>
        <taxon>Eukaryota</taxon>
        <taxon>Sar</taxon>
        <taxon>Stramenopiles</taxon>
        <taxon>Ochrophyta</taxon>
        <taxon>Pelagophyceae</taxon>
        <taxon>Pelagomonadales</taxon>
        <taxon>Pelagomonadaceae</taxon>
        <taxon>Pelagomonas</taxon>
    </lineage>
</organism>
<name>A0A7S4E7A5_9STRA</name>
<gene>
    <name evidence="2" type="ORF">PCAL00307_LOCUS9481</name>
    <name evidence="3" type="ORF">PECAL_1P02800</name>
</gene>
<dbReference type="EMBL" id="HBIW01011095">
    <property type="protein sequence ID" value="CAE0694045.1"/>
    <property type="molecule type" value="Transcribed_RNA"/>
</dbReference>
<evidence type="ECO:0000256" key="1">
    <source>
        <dbReference type="SAM" id="MobiDB-lite"/>
    </source>
</evidence>
<accession>A0A7S4E7A5</accession>
<sequence>MLAHVVDAALKHDRDAARAATRGAAPYAQKSKSKVAALDALLIRAEADDDEDAAALRRVFQLITDASAKAAKRGDDQLTQNCGFLTRWLLRRGEGGLSSVKASRAFAAAVGNSDDERWRVLGVCETIGRACHVKAGHGIEDAGGVVAAVALAHIGEALSSIISDAEKPTRLSTAAARAFHELVHALSRGAEWTSTTLREADSDDDTDGETDESCAPDLYQRCRTQLLGLLPAIARSIHGQVGWHAGTSSHRASYVNALRDLLTELGADAAGKVDGTGAASAQARQKSPIQSALASSSELNITIQENDRDGRDTAEVTQAAARAQNAASLRLAWVLRAAPPSLLFVDKDSIATTVASVAQELQAVSHNQVESDDDSDDDGFDPEKEKLKRREARCSRADLKRAACRRACLVLGQVKAKRLDSLLEARPEVHGALQSSCAFLLRGDPDKGEEDAFADGCDAATAFLASSLLKRSLEGALLKGSSASDLAAPLLNILDSGEKPDEPASAAVGALLAPLALQEKSPVLDALLARCGGNGGGLTALERVLDAAQKNGRRDIGGDAADALCREVSTSTDAHRRDRASRLFAKIDADVALPRLRAALKRAQTETSKTALETCVGINITGSDDADGALAFLGQCLKGDASPTEGEIELEAWADRVLKSAPLWVGRIASKGGTRWTNTAAGCAARACVPKDAAALRLWGCVCDEISDRETARAAMNAIVSVESDDLFARLAPLLAMKRAPAKFWFLSGADGAFALLKAALMMNEHKAVKTIAAEVLGRLPPSYTARAAQDIFKYVETPSAETADAARAALYAVCHAATVHGASATLAAKPPVLEPLLTLLHYVPNDSDGKRAAEAQRGAAHALAMLLGAESAHCATQAPPKARPLVVEVSDVEDAAPAPLARLVAACGDPYGTDCVEAAVGAFSLSSGLAEDVIKALQRRDGCGVLRVACANAVATAARQLTDDKALVALGDALAGACIHGGAPREPPAGSTPAQAAVAIVTRAAWLQALFVIVFRTKRVPSSVAAADVFGVALEAARFSGDATVRRGGLVLLSSLVGVDSELWTRLPPASAAQARNALRAVAAADPEKELRELAAQLSSAVDEAIGEAPPVTAPAMPVSASPMIGALNIGL</sequence>
<feature type="compositionally biased region" description="Acidic residues" evidence="1">
    <location>
        <begin position="370"/>
        <end position="380"/>
    </location>
</feature>
<dbReference type="AlphaFoldDB" id="A0A7S4E7A5"/>
<reference evidence="3" key="2">
    <citation type="submission" date="2021-11" db="EMBL/GenBank/DDBJ databases">
        <authorList>
            <consortium name="Genoscope - CEA"/>
            <person name="William W."/>
        </authorList>
    </citation>
    <scope>NUCLEOTIDE SEQUENCE</scope>
</reference>
<feature type="compositionally biased region" description="Polar residues" evidence="1">
    <location>
        <begin position="282"/>
        <end position="298"/>
    </location>
</feature>
<dbReference type="InterPro" id="IPR016024">
    <property type="entry name" value="ARM-type_fold"/>
</dbReference>
<proteinExistence type="predicted"/>
<dbReference type="PANTHER" id="PTHR37743:SF1">
    <property type="entry name" value="ARM REPEAT SUPERFAMILY PROTEIN"/>
    <property type="match status" value="1"/>
</dbReference>
<dbReference type="Proteomes" id="UP000789595">
    <property type="component" value="Unassembled WGS sequence"/>
</dbReference>
<dbReference type="PANTHER" id="PTHR37743">
    <property type="entry name" value="ARM REPEAT SUPERFAMILY PROTEIN"/>
    <property type="match status" value="1"/>
</dbReference>
<dbReference type="SUPFAM" id="SSF48371">
    <property type="entry name" value="ARM repeat"/>
    <property type="match status" value="1"/>
</dbReference>
<keyword evidence="4" id="KW-1185">Reference proteome</keyword>
<reference evidence="2" key="1">
    <citation type="submission" date="2021-01" db="EMBL/GenBank/DDBJ databases">
        <authorList>
            <person name="Corre E."/>
            <person name="Pelletier E."/>
            <person name="Niang G."/>
            <person name="Scheremetjew M."/>
            <person name="Finn R."/>
            <person name="Kale V."/>
            <person name="Holt S."/>
            <person name="Cochrane G."/>
            <person name="Meng A."/>
            <person name="Brown T."/>
            <person name="Cohen L."/>
        </authorList>
    </citation>
    <scope>NUCLEOTIDE SEQUENCE</scope>
    <source>
        <strain evidence="2">CCMP1756</strain>
    </source>
</reference>
<feature type="region of interest" description="Disordered" evidence="1">
    <location>
        <begin position="365"/>
        <end position="387"/>
    </location>
</feature>
<evidence type="ECO:0000313" key="3">
    <source>
        <dbReference type="EMBL" id="CAH0363938.1"/>
    </source>
</evidence>